<dbReference type="Pfam" id="PF10077">
    <property type="entry name" value="DUF2314"/>
    <property type="match status" value="1"/>
</dbReference>
<evidence type="ECO:0000313" key="3">
    <source>
        <dbReference type="Proteomes" id="UP000251241"/>
    </source>
</evidence>
<dbReference type="Proteomes" id="UP000251241">
    <property type="component" value="Unassembled WGS sequence"/>
</dbReference>
<dbReference type="RefSeq" id="WP_112376463.1">
    <property type="nucleotide sequence ID" value="NZ_CP069793.1"/>
</dbReference>
<name>A0A2X2LQ14_SPHMU</name>
<dbReference type="EMBL" id="UAUU01000011">
    <property type="protein sequence ID" value="SPZ95079.1"/>
    <property type="molecule type" value="Genomic_DNA"/>
</dbReference>
<organism evidence="2 3">
    <name type="scientific">Sphingobacterium multivorum</name>
    <dbReference type="NCBI Taxonomy" id="28454"/>
    <lineage>
        <taxon>Bacteria</taxon>
        <taxon>Pseudomonadati</taxon>
        <taxon>Bacteroidota</taxon>
        <taxon>Sphingobacteriia</taxon>
        <taxon>Sphingobacteriales</taxon>
        <taxon>Sphingobacteriaceae</taxon>
        <taxon>Sphingobacterium</taxon>
    </lineage>
</organism>
<sequence>MVTDNHITIDVNDEYLYNLYKAKSTIWYFDHVIDNGFEGYNSIKFKNENEVFVWLENVETDGKYYKGTLVENGQPHIISRNDAADWMIIDNERMIGAYTIRHYYDTLTRDEQLSFENYCGCCIDHGNDFFKADRSTPEGALMTLENFYNDRNWDGILSCKDFYWEAENVMLEHAMIFDPKTRLQLANVLKVSLQEDLGNKAFPNFEAIERVFNLLERRGEQELIEEKLIYADGFVTVNKFWVGLTENDGWKVLNLVD</sequence>
<protein>
    <submittedName>
        <fullName evidence="2">Uncharacterized protein conserved in bacteria (DUF2314)</fullName>
    </submittedName>
</protein>
<dbReference type="AlphaFoldDB" id="A0A2X2LQ14"/>
<accession>A0A2X2LQ14</accession>
<evidence type="ECO:0000259" key="1">
    <source>
        <dbReference type="Pfam" id="PF10077"/>
    </source>
</evidence>
<proteinExistence type="predicted"/>
<feature type="domain" description="DUF2314" evidence="1">
    <location>
        <begin position="51"/>
        <end position="120"/>
    </location>
</feature>
<reference evidence="2 3" key="1">
    <citation type="submission" date="2018-06" db="EMBL/GenBank/DDBJ databases">
        <authorList>
            <consortium name="Pathogen Informatics"/>
            <person name="Doyle S."/>
        </authorList>
    </citation>
    <scope>NUCLEOTIDE SEQUENCE [LARGE SCALE GENOMIC DNA]</scope>
    <source>
        <strain evidence="2 3">NCTC11343</strain>
    </source>
</reference>
<dbReference type="GeneID" id="99065426"/>
<evidence type="ECO:0000313" key="2">
    <source>
        <dbReference type="EMBL" id="SPZ95079.1"/>
    </source>
</evidence>
<gene>
    <name evidence="2" type="ORF">NCTC11343_05749</name>
</gene>
<dbReference type="InterPro" id="IPR018756">
    <property type="entry name" value="DUF2314"/>
</dbReference>